<protein>
    <submittedName>
        <fullName evidence="2">CopD family protein</fullName>
    </submittedName>
</protein>
<keyword evidence="3" id="KW-1185">Reference proteome</keyword>
<evidence type="ECO:0000256" key="1">
    <source>
        <dbReference type="SAM" id="Phobius"/>
    </source>
</evidence>
<dbReference type="InterPro" id="IPR015943">
    <property type="entry name" value="WD40/YVTN_repeat-like_dom_sf"/>
</dbReference>
<name>A0A557SSQ2_9ARCH</name>
<keyword evidence="1" id="KW-0472">Membrane</keyword>
<keyword evidence="1" id="KW-0812">Transmembrane</keyword>
<proteinExistence type="predicted"/>
<keyword evidence="1" id="KW-1133">Transmembrane helix</keyword>
<sequence>MSQIPGIGYEIVHKTIVIAILSFTLMSIFGISMIHTYSYASESTKEHEMTNPILEFEKWNCGIESPPNSNYFVTEFKVPEECSIPIAITYDKTDNKVWFISTRNGTLFGFDPSKQVFESYKIPFWYSRDLPAGNSWSWDIKLDNTNSSLWFTDEKLNSLWKFDKIEKKFYNYPIPFHSEFFPTSYPISMGFENNNSMYFVGIRSPSLWHGQIDKMINGTSEGLTEIPIPLKDVFQTIPSYKVGLGSLVVDNENKSIWITALAFEEKGVLIKYSIIDNKFDILELPKSIRSPTGIAVDPHSNVWITDHATSSFYKISPPENSNNITSLNIEHIVTSPLSSRIIGIDYDDISNKSVNLHSNTLPYWIKTTKDNSIWTNEHVGNKIARFVPDNDTLIEYWIPTQNIHYSVCNPINNSNQCGYSNVLQFDVSTESSNDPADVGSKVWFTEQSENKIGFIDLDKIIPISLSVNPKVISLHNGNYSTERIELSVNNIDLSLDLQKQIQGFTDNSTISFKPIISGTFVPNGELRGLQVTFDPEIFEIKSQDIIENKTTNLGRIGVTLGETQYIPPGNYSLMIGLEGQDFSILKTVKLIISD</sequence>
<dbReference type="Proteomes" id="UP000315289">
    <property type="component" value="Unassembled WGS sequence"/>
</dbReference>
<dbReference type="PANTHER" id="PTHR40274">
    <property type="entry name" value="VIRGINIAMYCIN B LYASE"/>
    <property type="match status" value="1"/>
</dbReference>
<organism evidence="2 3">
    <name type="scientific">Candidatus Nitrosocosmicus arcticus</name>
    <dbReference type="NCBI Taxonomy" id="2035267"/>
    <lineage>
        <taxon>Archaea</taxon>
        <taxon>Nitrososphaerota</taxon>
        <taxon>Nitrososphaeria</taxon>
        <taxon>Nitrososphaerales</taxon>
        <taxon>Nitrososphaeraceae</taxon>
        <taxon>Candidatus Nitrosocosmicus</taxon>
    </lineage>
</organism>
<reference evidence="2 3" key="1">
    <citation type="journal article" date="2019" name="Front. Microbiol.">
        <title>Ammonia Oxidation by the Arctic Terrestrial Thaumarchaeote Candidatus Nitrosocosmicus arcticus Is Stimulated by Increasing Temperatures.</title>
        <authorList>
            <person name="Alves R.J.E."/>
            <person name="Kerou M."/>
            <person name="Zappe A."/>
            <person name="Bittner R."/>
            <person name="Abby S.S."/>
            <person name="Schmidt H.A."/>
            <person name="Pfeifer K."/>
            <person name="Schleper C."/>
        </authorList>
    </citation>
    <scope>NUCLEOTIDE SEQUENCE [LARGE SCALE GENOMIC DNA]</scope>
    <source>
        <strain evidence="2 3">Kfb</strain>
    </source>
</reference>
<dbReference type="InterPro" id="IPR051344">
    <property type="entry name" value="Vgb"/>
</dbReference>
<feature type="transmembrane region" description="Helical" evidence="1">
    <location>
        <begin position="12"/>
        <end position="34"/>
    </location>
</feature>
<dbReference type="SUPFAM" id="SSF63829">
    <property type="entry name" value="Calcium-dependent phosphotriesterase"/>
    <property type="match status" value="1"/>
</dbReference>
<comment type="caution">
    <text evidence="2">The sequence shown here is derived from an EMBL/GenBank/DDBJ whole genome shotgun (WGS) entry which is preliminary data.</text>
</comment>
<evidence type="ECO:0000313" key="3">
    <source>
        <dbReference type="Proteomes" id="UP000315289"/>
    </source>
</evidence>
<dbReference type="RefSeq" id="WP_144733504.1">
    <property type="nucleotide sequence ID" value="NZ_ML675589.1"/>
</dbReference>
<accession>A0A557SSQ2</accession>
<gene>
    <name evidence="2" type="ORF">NARC_140088</name>
</gene>
<evidence type="ECO:0000313" key="2">
    <source>
        <dbReference type="EMBL" id="TVP39633.1"/>
    </source>
</evidence>
<dbReference type="Gene3D" id="2.130.10.10">
    <property type="entry name" value="YVTN repeat-like/Quinoprotein amine dehydrogenase"/>
    <property type="match status" value="1"/>
</dbReference>
<dbReference type="AlphaFoldDB" id="A0A557SSQ2"/>
<dbReference type="PANTHER" id="PTHR40274:SF3">
    <property type="entry name" value="VIRGINIAMYCIN B LYASE"/>
    <property type="match status" value="1"/>
</dbReference>
<dbReference type="EMBL" id="VOAH01000014">
    <property type="protein sequence ID" value="TVP39633.1"/>
    <property type="molecule type" value="Genomic_DNA"/>
</dbReference>
<dbReference type="OrthoDB" id="12253at2157"/>